<dbReference type="FunFam" id="1.10.287.310:FF:000001">
    <property type="entry name" value="50S ribosomal protein L29"/>
    <property type="match status" value="1"/>
</dbReference>
<organism evidence="6 7">
    <name type="scientific">Candidatus Scalindua arabica</name>
    <dbReference type="NCBI Taxonomy" id="1127984"/>
    <lineage>
        <taxon>Bacteria</taxon>
        <taxon>Pseudomonadati</taxon>
        <taxon>Planctomycetota</taxon>
        <taxon>Candidatus Brocadiia</taxon>
        <taxon>Candidatus Brocadiales</taxon>
        <taxon>Candidatus Scalinduaceae</taxon>
        <taxon>Candidatus Scalindua</taxon>
    </lineage>
</organism>
<protein>
    <recommendedName>
        <fullName evidence="4 5">Large ribosomal subunit protein uL29</fullName>
    </recommendedName>
</protein>
<dbReference type="GO" id="GO:0003735">
    <property type="term" value="F:structural constituent of ribosome"/>
    <property type="evidence" value="ECO:0007669"/>
    <property type="project" value="InterPro"/>
</dbReference>
<keyword evidence="2 5" id="KW-0689">Ribosomal protein</keyword>
<dbReference type="GO" id="GO:0022625">
    <property type="term" value="C:cytosolic large ribosomal subunit"/>
    <property type="evidence" value="ECO:0007669"/>
    <property type="project" value="TreeGrafter"/>
</dbReference>
<dbReference type="AlphaFoldDB" id="A0A941W2U5"/>
<dbReference type="NCBIfam" id="TIGR00012">
    <property type="entry name" value="L29"/>
    <property type="match status" value="1"/>
</dbReference>
<dbReference type="InterPro" id="IPR036049">
    <property type="entry name" value="Ribosomal_uL29_sf"/>
</dbReference>
<dbReference type="GO" id="GO:0006412">
    <property type="term" value="P:translation"/>
    <property type="evidence" value="ECO:0007669"/>
    <property type="project" value="UniProtKB-UniRule"/>
</dbReference>
<dbReference type="Gene3D" id="1.10.287.310">
    <property type="match status" value="1"/>
</dbReference>
<evidence type="ECO:0000256" key="4">
    <source>
        <dbReference type="ARBA" id="ARBA00035204"/>
    </source>
</evidence>
<dbReference type="CDD" id="cd00427">
    <property type="entry name" value="Ribosomal_L29_HIP"/>
    <property type="match status" value="1"/>
</dbReference>
<dbReference type="InterPro" id="IPR050063">
    <property type="entry name" value="Ribosomal_protein_uL29"/>
</dbReference>
<evidence type="ECO:0000256" key="5">
    <source>
        <dbReference type="HAMAP-Rule" id="MF_00374"/>
    </source>
</evidence>
<comment type="similarity">
    <text evidence="1 5">Belongs to the universal ribosomal protein uL29 family.</text>
</comment>
<proteinExistence type="inferred from homology"/>
<reference evidence="6" key="1">
    <citation type="journal article" date="2021" name="ISME J.">
        <title>Fine-scale metabolic discontinuity in a stratified prokaryote microbiome of a Red Sea deep halocline.</title>
        <authorList>
            <person name="Michoud G."/>
            <person name="Ngugi D.K."/>
            <person name="Barozzi A."/>
            <person name="Merlino G."/>
            <person name="Calleja M.L."/>
            <person name="Delgado-Huertas A."/>
            <person name="Moran X.A.G."/>
            <person name="Daffonchio D."/>
        </authorList>
    </citation>
    <scope>NUCLEOTIDE SEQUENCE</scope>
    <source>
        <strain evidence="6">SuakinDeep_MAG55_1</strain>
    </source>
</reference>
<dbReference type="Pfam" id="PF00831">
    <property type="entry name" value="Ribosomal_L29"/>
    <property type="match status" value="1"/>
</dbReference>
<dbReference type="PANTHER" id="PTHR10916:SF0">
    <property type="entry name" value="LARGE RIBOSOMAL SUBUNIT PROTEIN UL29C"/>
    <property type="match status" value="1"/>
</dbReference>
<name>A0A941W2U5_9BACT</name>
<evidence type="ECO:0000256" key="2">
    <source>
        <dbReference type="ARBA" id="ARBA00022980"/>
    </source>
</evidence>
<comment type="caution">
    <text evidence="6">The sequence shown here is derived from an EMBL/GenBank/DDBJ whole genome shotgun (WGS) entry which is preliminary data.</text>
</comment>
<dbReference type="InterPro" id="IPR001854">
    <property type="entry name" value="Ribosomal_uL29"/>
</dbReference>
<evidence type="ECO:0000256" key="1">
    <source>
        <dbReference type="ARBA" id="ARBA00009254"/>
    </source>
</evidence>
<keyword evidence="3 5" id="KW-0687">Ribonucleoprotein</keyword>
<evidence type="ECO:0000256" key="3">
    <source>
        <dbReference type="ARBA" id="ARBA00023274"/>
    </source>
</evidence>
<dbReference type="SUPFAM" id="SSF46561">
    <property type="entry name" value="Ribosomal protein L29 (L29p)"/>
    <property type="match status" value="1"/>
</dbReference>
<sequence length="78" mass="9202">MKASEIREKSHQEILEEFEACKRELLNLRFQWQAGELRNSAQYRQIRKDVARLKTVLREAELGINTNLVERKSGKEST</sequence>
<gene>
    <name evidence="5" type="primary">rpmC</name>
    <name evidence="6" type="ORF">MAG551_01491</name>
</gene>
<dbReference type="Proteomes" id="UP000722750">
    <property type="component" value="Unassembled WGS sequence"/>
</dbReference>
<dbReference type="HAMAP" id="MF_00374">
    <property type="entry name" value="Ribosomal_uL29"/>
    <property type="match status" value="1"/>
</dbReference>
<evidence type="ECO:0000313" key="6">
    <source>
        <dbReference type="EMBL" id="MBS1258432.1"/>
    </source>
</evidence>
<dbReference type="PANTHER" id="PTHR10916">
    <property type="entry name" value="60S RIBOSOMAL PROTEIN L35/50S RIBOSOMAL PROTEIN L29"/>
    <property type="match status" value="1"/>
</dbReference>
<dbReference type="EMBL" id="JAANXD010000061">
    <property type="protein sequence ID" value="MBS1258432.1"/>
    <property type="molecule type" value="Genomic_DNA"/>
</dbReference>
<accession>A0A941W2U5</accession>
<evidence type="ECO:0000313" key="7">
    <source>
        <dbReference type="Proteomes" id="UP000722750"/>
    </source>
</evidence>